<reference evidence="3" key="1">
    <citation type="submission" date="2021-03" db="EMBL/GenBank/DDBJ databases">
        <title>Draft genome sequence of rust myrtle Austropuccinia psidii MF-1, a brazilian biotype.</title>
        <authorList>
            <person name="Quecine M.C."/>
            <person name="Pachon D.M.R."/>
            <person name="Bonatelli M.L."/>
            <person name="Correr F.H."/>
            <person name="Franceschini L.M."/>
            <person name="Leite T.F."/>
            <person name="Margarido G.R.A."/>
            <person name="Almeida C.A."/>
            <person name="Ferrarezi J.A."/>
            <person name="Labate C.A."/>
        </authorList>
    </citation>
    <scope>NUCLEOTIDE SEQUENCE</scope>
    <source>
        <strain evidence="3">MF-1</strain>
    </source>
</reference>
<feature type="compositionally biased region" description="Low complexity" evidence="1">
    <location>
        <begin position="34"/>
        <end position="48"/>
    </location>
</feature>
<dbReference type="OrthoDB" id="2506051at2759"/>
<feature type="domain" description="Reverse transcriptase Ty1/copia-type" evidence="2">
    <location>
        <begin position="56"/>
        <end position="206"/>
    </location>
</feature>
<evidence type="ECO:0000313" key="3">
    <source>
        <dbReference type="EMBL" id="MBW0572539.1"/>
    </source>
</evidence>
<dbReference type="Proteomes" id="UP000765509">
    <property type="component" value="Unassembled WGS sequence"/>
</dbReference>
<dbReference type="Pfam" id="PF07727">
    <property type="entry name" value="RVT_2"/>
    <property type="match status" value="1"/>
</dbReference>
<feature type="compositionally biased region" description="Polar residues" evidence="1">
    <location>
        <begin position="1"/>
        <end position="32"/>
    </location>
</feature>
<gene>
    <name evidence="3" type="ORF">O181_112254</name>
</gene>
<evidence type="ECO:0000259" key="2">
    <source>
        <dbReference type="Pfam" id="PF07727"/>
    </source>
</evidence>
<name>A0A9Q3PSK3_9BASI</name>
<proteinExistence type="predicted"/>
<keyword evidence="4" id="KW-1185">Reference proteome</keyword>
<accession>A0A9Q3PSK3</accession>
<evidence type="ECO:0000313" key="4">
    <source>
        <dbReference type="Proteomes" id="UP000765509"/>
    </source>
</evidence>
<sequence length="252" mass="28580">MEPINDSPSANSENNQHSDCLVDSTTENSADSISALNSPSPSTSNNNLNRCEERVLKCPLTETVYLSIRQGLEINCHKYCLRLKKALYGLKETPLAWYNHLKDWLQRIGFNTCKLDPCVFDQKEPDALCIYVHMDDVAIFGTNIKLFKEKITKELNIKDIGPAELLLGVKTEKLDECIMLTQQHFVDSLLDLYGMKNCKTVSTPLVSNEYLLPATDDKRRTFEEMGINFRSAVGSIVSLEVYFTYPNRPQLS</sequence>
<dbReference type="EMBL" id="AVOT02090251">
    <property type="protein sequence ID" value="MBW0572539.1"/>
    <property type="molecule type" value="Genomic_DNA"/>
</dbReference>
<dbReference type="InterPro" id="IPR013103">
    <property type="entry name" value="RVT_2"/>
</dbReference>
<dbReference type="AlphaFoldDB" id="A0A9Q3PSK3"/>
<organism evidence="3 4">
    <name type="scientific">Austropuccinia psidii MF-1</name>
    <dbReference type="NCBI Taxonomy" id="1389203"/>
    <lineage>
        <taxon>Eukaryota</taxon>
        <taxon>Fungi</taxon>
        <taxon>Dikarya</taxon>
        <taxon>Basidiomycota</taxon>
        <taxon>Pucciniomycotina</taxon>
        <taxon>Pucciniomycetes</taxon>
        <taxon>Pucciniales</taxon>
        <taxon>Sphaerophragmiaceae</taxon>
        <taxon>Austropuccinia</taxon>
    </lineage>
</organism>
<feature type="region of interest" description="Disordered" evidence="1">
    <location>
        <begin position="1"/>
        <end position="48"/>
    </location>
</feature>
<evidence type="ECO:0000256" key="1">
    <source>
        <dbReference type="SAM" id="MobiDB-lite"/>
    </source>
</evidence>
<comment type="caution">
    <text evidence="3">The sequence shown here is derived from an EMBL/GenBank/DDBJ whole genome shotgun (WGS) entry which is preliminary data.</text>
</comment>
<protein>
    <recommendedName>
        <fullName evidence="2">Reverse transcriptase Ty1/copia-type domain-containing protein</fullName>
    </recommendedName>
</protein>